<dbReference type="PANTHER" id="PTHR33885:SF3">
    <property type="entry name" value="PHAGE SHOCK PROTEIN C"/>
    <property type="match status" value="1"/>
</dbReference>
<evidence type="ECO:0000313" key="9">
    <source>
        <dbReference type="Proteomes" id="UP000617531"/>
    </source>
</evidence>
<dbReference type="InterPro" id="IPR052027">
    <property type="entry name" value="PspC"/>
</dbReference>
<evidence type="ECO:0000313" key="8">
    <source>
        <dbReference type="EMBL" id="GHF17649.1"/>
    </source>
</evidence>
<protein>
    <recommendedName>
        <fullName evidence="7">Phage shock protein PspC N-terminal domain-containing protein</fullName>
    </recommendedName>
</protein>
<evidence type="ECO:0000256" key="6">
    <source>
        <dbReference type="SAM" id="Phobius"/>
    </source>
</evidence>
<comment type="subcellular location">
    <subcellularLocation>
        <location evidence="1">Cell membrane</location>
        <topology evidence="1">Single-pass membrane protein</topology>
    </subcellularLocation>
</comment>
<feature type="transmembrane region" description="Helical" evidence="6">
    <location>
        <begin position="33"/>
        <end position="56"/>
    </location>
</feature>
<dbReference type="GO" id="GO:0005886">
    <property type="term" value="C:plasma membrane"/>
    <property type="evidence" value="ECO:0007669"/>
    <property type="project" value="UniProtKB-SubCell"/>
</dbReference>
<dbReference type="Proteomes" id="UP000617531">
    <property type="component" value="Unassembled WGS sequence"/>
</dbReference>
<sequence>MSELRRPRTGRIIGGVCAALADRFGWDVTLVRVLAVVSLFLPGPQLIFYVIAWIVIPAEPATAAVPAPTSAAHSG</sequence>
<feature type="domain" description="Phage shock protein PspC N-terminal" evidence="7">
    <location>
        <begin position="3"/>
        <end position="59"/>
    </location>
</feature>
<reference evidence="8" key="2">
    <citation type="submission" date="2020-09" db="EMBL/GenBank/DDBJ databases">
        <authorList>
            <person name="Sun Q."/>
            <person name="Zhou Y."/>
        </authorList>
    </citation>
    <scope>NUCLEOTIDE SEQUENCE</scope>
    <source>
        <strain evidence="8">CGMCC 1.16548</strain>
    </source>
</reference>
<organism evidence="8 9">
    <name type="scientific">Pseudolysinimonas yzui</name>
    <dbReference type="NCBI Taxonomy" id="2708254"/>
    <lineage>
        <taxon>Bacteria</taxon>
        <taxon>Bacillati</taxon>
        <taxon>Actinomycetota</taxon>
        <taxon>Actinomycetes</taxon>
        <taxon>Micrococcales</taxon>
        <taxon>Microbacteriaceae</taxon>
        <taxon>Pseudolysinimonas</taxon>
    </lineage>
</organism>
<keyword evidence="9" id="KW-1185">Reference proteome</keyword>
<comment type="caution">
    <text evidence="8">The sequence shown here is derived from an EMBL/GenBank/DDBJ whole genome shotgun (WGS) entry which is preliminary data.</text>
</comment>
<evidence type="ECO:0000256" key="2">
    <source>
        <dbReference type="ARBA" id="ARBA00022475"/>
    </source>
</evidence>
<reference evidence="8" key="1">
    <citation type="journal article" date="2014" name="Int. J. Syst. Evol. Microbiol.">
        <title>Complete genome sequence of Corynebacterium casei LMG S-19264T (=DSM 44701T), isolated from a smear-ripened cheese.</title>
        <authorList>
            <consortium name="US DOE Joint Genome Institute (JGI-PGF)"/>
            <person name="Walter F."/>
            <person name="Albersmeier A."/>
            <person name="Kalinowski J."/>
            <person name="Ruckert C."/>
        </authorList>
    </citation>
    <scope>NUCLEOTIDE SEQUENCE</scope>
    <source>
        <strain evidence="8">CGMCC 1.16548</strain>
    </source>
</reference>
<name>A0A8J3GR43_9MICO</name>
<gene>
    <name evidence="8" type="ORF">GCM10011600_18080</name>
</gene>
<evidence type="ECO:0000256" key="1">
    <source>
        <dbReference type="ARBA" id="ARBA00004162"/>
    </source>
</evidence>
<keyword evidence="4 6" id="KW-1133">Transmembrane helix</keyword>
<keyword evidence="2" id="KW-1003">Cell membrane</keyword>
<accession>A0A8J3GR43</accession>
<evidence type="ECO:0000259" key="7">
    <source>
        <dbReference type="Pfam" id="PF04024"/>
    </source>
</evidence>
<dbReference type="InterPro" id="IPR007168">
    <property type="entry name" value="Phageshock_PspC_N"/>
</dbReference>
<evidence type="ECO:0000256" key="3">
    <source>
        <dbReference type="ARBA" id="ARBA00022692"/>
    </source>
</evidence>
<evidence type="ECO:0000256" key="4">
    <source>
        <dbReference type="ARBA" id="ARBA00022989"/>
    </source>
</evidence>
<dbReference type="PANTHER" id="PTHR33885">
    <property type="entry name" value="PHAGE SHOCK PROTEIN C"/>
    <property type="match status" value="1"/>
</dbReference>
<proteinExistence type="predicted"/>
<dbReference type="RefSeq" id="WP_191283162.1">
    <property type="nucleotide sequence ID" value="NZ_BNAI01000003.1"/>
</dbReference>
<dbReference type="Pfam" id="PF04024">
    <property type="entry name" value="PspC"/>
    <property type="match status" value="1"/>
</dbReference>
<evidence type="ECO:0000256" key="5">
    <source>
        <dbReference type="ARBA" id="ARBA00023136"/>
    </source>
</evidence>
<dbReference type="EMBL" id="BNAI01000003">
    <property type="protein sequence ID" value="GHF17649.1"/>
    <property type="molecule type" value="Genomic_DNA"/>
</dbReference>
<dbReference type="AlphaFoldDB" id="A0A8J3GR43"/>
<keyword evidence="3 6" id="KW-0812">Transmembrane</keyword>
<keyword evidence="5 6" id="KW-0472">Membrane</keyword>